<dbReference type="SMART" id="SM00849">
    <property type="entry name" value="Lactamase_B"/>
    <property type="match status" value="1"/>
</dbReference>
<accession>A0ABT7L7K7</accession>
<gene>
    <name evidence="2" type="ORF">QQS35_15500</name>
</gene>
<evidence type="ECO:0000259" key="1">
    <source>
        <dbReference type="SMART" id="SM00849"/>
    </source>
</evidence>
<reference evidence="2 3" key="1">
    <citation type="submission" date="2023-06" db="EMBL/GenBank/DDBJ databases">
        <title>Aquibacillus rhizosphaerae LR5S19.</title>
        <authorList>
            <person name="Sun J.-Q."/>
        </authorList>
    </citation>
    <scope>NUCLEOTIDE SEQUENCE [LARGE SCALE GENOMIC DNA]</scope>
    <source>
        <strain evidence="2 3">LR5S19</strain>
    </source>
</reference>
<keyword evidence="3" id="KW-1185">Reference proteome</keyword>
<dbReference type="SUPFAM" id="SSF56281">
    <property type="entry name" value="Metallo-hydrolase/oxidoreductase"/>
    <property type="match status" value="1"/>
</dbReference>
<dbReference type="PANTHER" id="PTHR30619:SF7">
    <property type="entry name" value="BETA-LACTAMASE DOMAIN PROTEIN"/>
    <property type="match status" value="1"/>
</dbReference>
<dbReference type="PANTHER" id="PTHR30619">
    <property type="entry name" value="DNA INTERNALIZATION/COMPETENCE PROTEIN COMEC/REC2"/>
    <property type="match status" value="1"/>
</dbReference>
<sequence>MLEGNITIKVLAWIFLVVLVVFSPLREVHGSNTENGQQLQVHFIDVGQGDSMLVETPNGKKVLIDGGPPSSSDKLVKYLKQEGIRDIDLVVATHPDIDHIGGLVEVLESFEVDLILDSGKLHHTETYFRYLQQIKQQNIPVKIARKNDVKQLDKDITLKVLNSFGFLKNNNESSLVFLLNYKQIDFLLMSDVENKQELEMIEDYDIHAEILKVGHHGSDTSSSLSFLKEVKPEKAILSYSINNDYGHPVKTTIDKLLDVGATIYSTAKSGDIVIRTDGYFYHVDVAGKDRIISREIS</sequence>
<proteinExistence type="predicted"/>
<dbReference type="Pfam" id="PF00753">
    <property type="entry name" value="Lactamase_B"/>
    <property type="match status" value="1"/>
</dbReference>
<protein>
    <submittedName>
        <fullName evidence="2">ComEC/Rec2 family competence protein</fullName>
    </submittedName>
</protein>
<dbReference type="Proteomes" id="UP001235343">
    <property type="component" value="Unassembled WGS sequence"/>
</dbReference>
<dbReference type="RefSeq" id="WP_285933125.1">
    <property type="nucleotide sequence ID" value="NZ_JASTZU010000048.1"/>
</dbReference>
<evidence type="ECO:0000313" key="3">
    <source>
        <dbReference type="Proteomes" id="UP001235343"/>
    </source>
</evidence>
<name>A0ABT7L7K7_9BACI</name>
<dbReference type="InterPro" id="IPR036866">
    <property type="entry name" value="RibonucZ/Hydroxyglut_hydro"/>
</dbReference>
<dbReference type="CDD" id="cd07731">
    <property type="entry name" value="ComA-like_MBL-fold"/>
    <property type="match status" value="1"/>
</dbReference>
<dbReference type="InterPro" id="IPR035681">
    <property type="entry name" value="ComA-like_MBL"/>
</dbReference>
<evidence type="ECO:0000313" key="2">
    <source>
        <dbReference type="EMBL" id="MDL4841845.1"/>
    </source>
</evidence>
<dbReference type="InterPro" id="IPR052159">
    <property type="entry name" value="Competence_DNA_uptake"/>
</dbReference>
<dbReference type="Gene3D" id="3.60.15.10">
    <property type="entry name" value="Ribonuclease Z/Hydroxyacylglutathione hydrolase-like"/>
    <property type="match status" value="1"/>
</dbReference>
<organism evidence="2 3">
    <name type="scientific">Aquibacillus rhizosphaerae</name>
    <dbReference type="NCBI Taxonomy" id="3051431"/>
    <lineage>
        <taxon>Bacteria</taxon>
        <taxon>Bacillati</taxon>
        <taxon>Bacillota</taxon>
        <taxon>Bacilli</taxon>
        <taxon>Bacillales</taxon>
        <taxon>Bacillaceae</taxon>
        <taxon>Aquibacillus</taxon>
    </lineage>
</organism>
<comment type="caution">
    <text evidence="2">The sequence shown here is derived from an EMBL/GenBank/DDBJ whole genome shotgun (WGS) entry which is preliminary data.</text>
</comment>
<dbReference type="EMBL" id="JASTZU010000048">
    <property type="protein sequence ID" value="MDL4841845.1"/>
    <property type="molecule type" value="Genomic_DNA"/>
</dbReference>
<dbReference type="InterPro" id="IPR001279">
    <property type="entry name" value="Metallo-B-lactamas"/>
</dbReference>
<feature type="domain" description="Metallo-beta-lactamase" evidence="1">
    <location>
        <begin position="48"/>
        <end position="241"/>
    </location>
</feature>